<evidence type="ECO:0000313" key="1">
    <source>
        <dbReference type="EMBL" id="KAL3642776.1"/>
    </source>
</evidence>
<keyword evidence="2" id="KW-1185">Reference proteome</keyword>
<sequence length="141" mass="15241">MEGAVTKDGSPRAKTKLEAKIIEAILKREVKGSSIKSFNSIILKFPKIDESFRKCKLRSKNSASAKIGRRVIDLDDDSEPGWEPGERFPACALVDVLELENGCDGGREVSEVTVWLPGEGDDCNAEAANHQQVADAAKPGS</sequence>
<protein>
    <submittedName>
        <fullName evidence="1">Uncharacterized protein</fullName>
    </submittedName>
</protein>
<name>A0ABD3DPG7_9LAMI</name>
<comment type="caution">
    <text evidence="1">The sequence shown here is derived from an EMBL/GenBank/DDBJ whole genome shotgun (WGS) entry which is preliminary data.</text>
</comment>
<gene>
    <name evidence="1" type="ORF">CASFOL_013591</name>
</gene>
<evidence type="ECO:0000313" key="2">
    <source>
        <dbReference type="Proteomes" id="UP001632038"/>
    </source>
</evidence>
<organism evidence="1 2">
    <name type="scientific">Castilleja foliolosa</name>
    <dbReference type="NCBI Taxonomy" id="1961234"/>
    <lineage>
        <taxon>Eukaryota</taxon>
        <taxon>Viridiplantae</taxon>
        <taxon>Streptophyta</taxon>
        <taxon>Embryophyta</taxon>
        <taxon>Tracheophyta</taxon>
        <taxon>Spermatophyta</taxon>
        <taxon>Magnoliopsida</taxon>
        <taxon>eudicotyledons</taxon>
        <taxon>Gunneridae</taxon>
        <taxon>Pentapetalae</taxon>
        <taxon>asterids</taxon>
        <taxon>lamiids</taxon>
        <taxon>Lamiales</taxon>
        <taxon>Orobanchaceae</taxon>
        <taxon>Pedicularideae</taxon>
        <taxon>Castillejinae</taxon>
        <taxon>Castilleja</taxon>
    </lineage>
</organism>
<dbReference type="EMBL" id="JAVIJP010000016">
    <property type="protein sequence ID" value="KAL3642776.1"/>
    <property type="molecule type" value="Genomic_DNA"/>
</dbReference>
<proteinExistence type="predicted"/>
<accession>A0ABD3DPG7</accession>
<reference evidence="2" key="1">
    <citation type="journal article" date="2024" name="IScience">
        <title>Strigolactones Initiate the Formation of Haustorium-like Structures in Castilleja.</title>
        <authorList>
            <person name="Buerger M."/>
            <person name="Peterson D."/>
            <person name="Chory J."/>
        </authorList>
    </citation>
    <scope>NUCLEOTIDE SEQUENCE [LARGE SCALE GENOMIC DNA]</scope>
</reference>
<dbReference type="Proteomes" id="UP001632038">
    <property type="component" value="Unassembled WGS sequence"/>
</dbReference>
<dbReference type="AlphaFoldDB" id="A0ABD3DPG7"/>